<evidence type="ECO:0000256" key="1">
    <source>
        <dbReference type="SAM" id="MobiDB-lite"/>
    </source>
</evidence>
<protein>
    <submittedName>
        <fullName evidence="2">Uncharacterized protein</fullName>
    </submittedName>
</protein>
<evidence type="ECO:0000313" key="2">
    <source>
        <dbReference type="EMBL" id="KAG2410468.1"/>
    </source>
</evidence>
<dbReference type="AlphaFoldDB" id="A0A8T0LHQ9"/>
<evidence type="ECO:0000313" key="3">
    <source>
        <dbReference type="Proteomes" id="UP000743370"/>
    </source>
</evidence>
<name>A0A8T0LHQ9_PHAAN</name>
<proteinExistence type="predicted"/>
<feature type="region of interest" description="Disordered" evidence="1">
    <location>
        <begin position="67"/>
        <end position="101"/>
    </location>
</feature>
<dbReference type="Proteomes" id="UP000743370">
    <property type="component" value="Unassembled WGS sequence"/>
</dbReference>
<reference evidence="2 3" key="1">
    <citation type="submission" date="2020-05" db="EMBL/GenBank/DDBJ databases">
        <title>Vigna angularis (adzuki bean) Var. LongXiaoDou No. 4 denovo assembly.</title>
        <authorList>
            <person name="Xiang H."/>
        </authorList>
    </citation>
    <scope>NUCLEOTIDE SEQUENCE [LARGE SCALE GENOMIC DNA]</scope>
    <source>
        <tissue evidence="2">Leaf</tissue>
    </source>
</reference>
<gene>
    <name evidence="2" type="ORF">HKW66_Vig0011330</name>
</gene>
<organism evidence="2 3">
    <name type="scientific">Phaseolus angularis</name>
    <name type="common">Azuki bean</name>
    <name type="synonym">Vigna angularis</name>
    <dbReference type="NCBI Taxonomy" id="3914"/>
    <lineage>
        <taxon>Eukaryota</taxon>
        <taxon>Viridiplantae</taxon>
        <taxon>Streptophyta</taxon>
        <taxon>Embryophyta</taxon>
        <taxon>Tracheophyta</taxon>
        <taxon>Spermatophyta</taxon>
        <taxon>Magnoliopsida</taxon>
        <taxon>eudicotyledons</taxon>
        <taxon>Gunneridae</taxon>
        <taxon>Pentapetalae</taxon>
        <taxon>rosids</taxon>
        <taxon>fabids</taxon>
        <taxon>Fabales</taxon>
        <taxon>Fabaceae</taxon>
        <taxon>Papilionoideae</taxon>
        <taxon>50 kb inversion clade</taxon>
        <taxon>NPAAA clade</taxon>
        <taxon>indigoferoid/millettioid clade</taxon>
        <taxon>Phaseoleae</taxon>
        <taxon>Vigna</taxon>
    </lineage>
</organism>
<dbReference type="EMBL" id="JABFOF010000001">
    <property type="protein sequence ID" value="KAG2410468.1"/>
    <property type="molecule type" value="Genomic_DNA"/>
</dbReference>
<accession>A0A8T0LHQ9</accession>
<sequence length="116" mass="13774">MRSKVEINRWIDYKPDGRDCPWLGFLMESIFGEANNGGRQGEKELEKAMKKVDKKAGSIPVQKVTKVELRRPREEEEAEAERKAEEVKKRQSRTTVEDEYKRMRSSIKLDRVREYR</sequence>
<comment type="caution">
    <text evidence="2">The sequence shown here is derived from an EMBL/GenBank/DDBJ whole genome shotgun (WGS) entry which is preliminary data.</text>
</comment>